<sequence>MVLPSVHVITPIISVDFRNDSGLEVACESICRLTVAGLDKGPASVESAVDEVLAAPGVVDAAIAAEARGIDALVIDCMLDPGLEAAREAVGLPVIGAGEAGLHEAARFGRFAVVTVLDRQAPAFAALARKHGLSDLLAGVHGIAMPVLALEQDRDEAIFRTVAACRRAMAEQGAQSIVFGCTGMLGFAEPVAAALDLPVERIVDPLPHAVREAAGAAGQAVPAHPRPDPKRVTGFDDWSALSALMAREADA</sequence>
<dbReference type="OrthoDB" id="9791723at2"/>
<dbReference type="AlphaFoldDB" id="A0A2V2LKQ6"/>
<comment type="similarity">
    <text evidence="1">Belongs to the HyuE racemase family.</text>
</comment>
<dbReference type="Proteomes" id="UP000245680">
    <property type="component" value="Unassembled WGS sequence"/>
</dbReference>
<dbReference type="InterPro" id="IPR015942">
    <property type="entry name" value="Asp/Glu/hydantoin_racemase"/>
</dbReference>
<evidence type="ECO:0000313" key="3">
    <source>
        <dbReference type="Proteomes" id="UP000245680"/>
    </source>
</evidence>
<protein>
    <submittedName>
        <fullName evidence="2">Asp/Glu racemase</fullName>
    </submittedName>
</protein>
<organism evidence="2 3">
    <name type="scientific">Meridianimarinicoccus roseus</name>
    <dbReference type="NCBI Taxonomy" id="2072018"/>
    <lineage>
        <taxon>Bacteria</taxon>
        <taxon>Pseudomonadati</taxon>
        <taxon>Pseudomonadota</taxon>
        <taxon>Alphaproteobacteria</taxon>
        <taxon>Rhodobacterales</taxon>
        <taxon>Paracoccaceae</taxon>
        <taxon>Meridianimarinicoccus</taxon>
    </lineage>
</organism>
<dbReference type="Gene3D" id="3.40.50.12500">
    <property type="match status" value="1"/>
</dbReference>
<accession>A0A2V2LKQ6</accession>
<dbReference type="PANTHER" id="PTHR28047:SF5">
    <property type="entry name" value="PROTEIN DCG1"/>
    <property type="match status" value="1"/>
</dbReference>
<dbReference type="EMBL" id="QGKU01000012">
    <property type="protein sequence ID" value="PWR04134.1"/>
    <property type="molecule type" value="Genomic_DNA"/>
</dbReference>
<dbReference type="InterPro" id="IPR053714">
    <property type="entry name" value="Iso_Racemase_Enz_sf"/>
</dbReference>
<evidence type="ECO:0000256" key="1">
    <source>
        <dbReference type="ARBA" id="ARBA00038414"/>
    </source>
</evidence>
<reference evidence="2 3" key="1">
    <citation type="submission" date="2018-05" db="EMBL/GenBank/DDBJ databases">
        <title>Rhodobacteraceae gen. nov., sp. nov. isolated from sea water.</title>
        <authorList>
            <person name="Ren Y."/>
        </authorList>
    </citation>
    <scope>NUCLEOTIDE SEQUENCE [LARGE SCALE GENOMIC DNA]</scope>
    <source>
        <strain evidence="2 3">TG-679</strain>
    </source>
</reference>
<gene>
    <name evidence="2" type="ORF">DKT77_03605</name>
</gene>
<dbReference type="RefSeq" id="WP_109810362.1">
    <property type="nucleotide sequence ID" value="NZ_QGKU01000012.1"/>
</dbReference>
<name>A0A2V2LKQ6_9RHOB</name>
<dbReference type="GO" id="GO:0047661">
    <property type="term" value="F:amino-acid racemase activity"/>
    <property type="evidence" value="ECO:0007669"/>
    <property type="project" value="InterPro"/>
</dbReference>
<dbReference type="InterPro" id="IPR052186">
    <property type="entry name" value="Hydantoin_racemase-like"/>
</dbReference>
<keyword evidence="3" id="KW-1185">Reference proteome</keyword>
<evidence type="ECO:0000313" key="2">
    <source>
        <dbReference type="EMBL" id="PWR04134.1"/>
    </source>
</evidence>
<proteinExistence type="inferred from homology"/>
<dbReference type="Pfam" id="PF01177">
    <property type="entry name" value="Asp_Glu_race"/>
    <property type="match status" value="1"/>
</dbReference>
<comment type="caution">
    <text evidence="2">The sequence shown here is derived from an EMBL/GenBank/DDBJ whole genome shotgun (WGS) entry which is preliminary data.</text>
</comment>
<dbReference type="PANTHER" id="PTHR28047">
    <property type="entry name" value="PROTEIN DCG1"/>
    <property type="match status" value="1"/>
</dbReference>